<evidence type="ECO:0000313" key="5">
    <source>
        <dbReference type="EMBL" id="KRM53151.1"/>
    </source>
</evidence>
<dbReference type="Pfam" id="PF01832">
    <property type="entry name" value="Glucosaminidase"/>
    <property type="match status" value="1"/>
</dbReference>
<dbReference type="PANTHER" id="PTHR33308">
    <property type="entry name" value="PEPTIDOGLYCAN HYDROLASE FLGJ"/>
    <property type="match status" value="1"/>
</dbReference>
<dbReference type="PRINTS" id="PR01002">
    <property type="entry name" value="FLGFLGJ"/>
</dbReference>
<keyword evidence="3" id="KW-0812">Transmembrane</keyword>
<sequence length="206" mass="23312">MNRKIKRFLKRSHLKLTDVILIIVIMLIASIQVIRWTGREICQNQETISQSEQVKLNFIRKVAPIAQSEQRRNHVLASITIAQAALESDWGQSELSQKYNNLFGVKGTGTNSALMTTKEYVNGQWITVKASFAVYRSWTASIDAHTKLLVNGLEGDQGHYQQVVNASNYETAAEALQANGYATDPNYAQKLIAIIQKYKLYQYDND</sequence>
<gene>
    <name evidence="5" type="ORF">FC64_GL000072</name>
</gene>
<dbReference type="GO" id="GO:0004040">
    <property type="term" value="F:amidase activity"/>
    <property type="evidence" value="ECO:0007669"/>
    <property type="project" value="InterPro"/>
</dbReference>
<comment type="similarity">
    <text evidence="1">Belongs to the glycosyl hydrolase 73 family.</text>
</comment>
<accession>A0A0R1ZFU7</accession>
<evidence type="ECO:0000256" key="3">
    <source>
        <dbReference type="SAM" id="Phobius"/>
    </source>
</evidence>
<dbReference type="EMBL" id="AYYZ01000008">
    <property type="protein sequence ID" value="KRM53151.1"/>
    <property type="molecule type" value="Genomic_DNA"/>
</dbReference>
<dbReference type="RefSeq" id="WP_057906250.1">
    <property type="nucleotide sequence ID" value="NZ_AYYZ01000008.1"/>
</dbReference>
<name>A0A0R1ZFU7_9LACO</name>
<dbReference type="InterPro" id="IPR002901">
    <property type="entry name" value="MGlyc_endo_b_GlcNAc-like_dom"/>
</dbReference>
<dbReference type="PANTHER" id="PTHR33308:SF10">
    <property type="entry name" value="EXO-GLUCOSAMINIDASE LYTG"/>
    <property type="match status" value="1"/>
</dbReference>
<dbReference type="Gene3D" id="4.10.80.30">
    <property type="entry name" value="DNA polymerase, domain 6"/>
    <property type="match status" value="1"/>
</dbReference>
<organism evidence="5 6">
    <name type="scientific">Ligilactobacillus araffinosus DSM 20653</name>
    <dbReference type="NCBI Taxonomy" id="1423820"/>
    <lineage>
        <taxon>Bacteria</taxon>
        <taxon>Bacillati</taxon>
        <taxon>Bacillota</taxon>
        <taxon>Bacilli</taxon>
        <taxon>Lactobacillales</taxon>
        <taxon>Lactobacillaceae</taxon>
        <taxon>Ligilactobacillus</taxon>
    </lineage>
</organism>
<dbReference type="PATRIC" id="fig|1423820.4.peg.73"/>
<keyword evidence="3" id="KW-1133">Transmembrane helix</keyword>
<evidence type="ECO:0000259" key="4">
    <source>
        <dbReference type="SMART" id="SM00047"/>
    </source>
</evidence>
<dbReference type="Proteomes" id="UP000051291">
    <property type="component" value="Unassembled WGS sequence"/>
</dbReference>
<comment type="caution">
    <text evidence="5">The sequence shown here is derived from an EMBL/GenBank/DDBJ whole genome shotgun (WGS) entry which is preliminary data.</text>
</comment>
<dbReference type="SMART" id="SM00047">
    <property type="entry name" value="LYZ2"/>
    <property type="match status" value="1"/>
</dbReference>
<keyword evidence="2" id="KW-0378">Hydrolase</keyword>
<keyword evidence="6" id="KW-1185">Reference proteome</keyword>
<proteinExistence type="inferred from homology"/>
<dbReference type="AlphaFoldDB" id="A0A0R1ZFU7"/>
<evidence type="ECO:0000256" key="2">
    <source>
        <dbReference type="ARBA" id="ARBA00022801"/>
    </source>
</evidence>
<feature type="domain" description="Mannosyl-glycoprotein endo-beta-N-acetylglucosamidase-like" evidence="4">
    <location>
        <begin position="45"/>
        <end position="204"/>
    </location>
</feature>
<dbReference type="STRING" id="1423820.FC64_GL000072"/>
<evidence type="ECO:0000313" key="6">
    <source>
        <dbReference type="Proteomes" id="UP000051291"/>
    </source>
</evidence>
<keyword evidence="3" id="KW-0472">Membrane</keyword>
<protein>
    <submittedName>
        <fullName evidence="5">Lysozyme</fullName>
    </submittedName>
</protein>
<dbReference type="Gene3D" id="1.10.530.10">
    <property type="match status" value="1"/>
</dbReference>
<reference evidence="5 6" key="1">
    <citation type="journal article" date="2015" name="Genome Announc.">
        <title>Expanding the biotechnology potential of lactobacilli through comparative genomics of 213 strains and associated genera.</title>
        <authorList>
            <person name="Sun Z."/>
            <person name="Harris H.M."/>
            <person name="McCann A."/>
            <person name="Guo C."/>
            <person name="Argimon S."/>
            <person name="Zhang W."/>
            <person name="Yang X."/>
            <person name="Jeffery I.B."/>
            <person name="Cooney J.C."/>
            <person name="Kagawa T.F."/>
            <person name="Liu W."/>
            <person name="Song Y."/>
            <person name="Salvetti E."/>
            <person name="Wrobel A."/>
            <person name="Rasinkangas P."/>
            <person name="Parkhill J."/>
            <person name="Rea M.C."/>
            <person name="O'Sullivan O."/>
            <person name="Ritari J."/>
            <person name="Douillard F.P."/>
            <person name="Paul Ross R."/>
            <person name="Yang R."/>
            <person name="Briner A.E."/>
            <person name="Felis G.E."/>
            <person name="de Vos W.M."/>
            <person name="Barrangou R."/>
            <person name="Klaenhammer T.R."/>
            <person name="Caufield P.W."/>
            <person name="Cui Y."/>
            <person name="Zhang H."/>
            <person name="O'Toole P.W."/>
        </authorList>
    </citation>
    <scope>NUCLEOTIDE SEQUENCE [LARGE SCALE GENOMIC DNA]</scope>
    <source>
        <strain evidence="5 6">DSM 20653</strain>
    </source>
</reference>
<dbReference type="InterPro" id="IPR051056">
    <property type="entry name" value="Glycosyl_Hydrolase_73"/>
</dbReference>
<evidence type="ECO:0000256" key="1">
    <source>
        <dbReference type="ARBA" id="ARBA00010266"/>
    </source>
</evidence>
<feature type="transmembrane region" description="Helical" evidence="3">
    <location>
        <begin position="20"/>
        <end position="38"/>
    </location>
</feature>